<dbReference type="CDD" id="cd06442">
    <property type="entry name" value="DPM1_like"/>
    <property type="match status" value="1"/>
</dbReference>
<dbReference type="SUPFAM" id="SSF53448">
    <property type="entry name" value="Nucleotide-diphospho-sugar transferases"/>
    <property type="match status" value="1"/>
</dbReference>
<reference evidence="5" key="1">
    <citation type="submission" date="2023-01" db="EMBL/GenBank/DDBJ databases">
        <title>The diversity of Class Acidimicrobiia in South China Sea sediment environments and the proposal of Iamia marina sp. nov., a novel species of the genus Iamia.</title>
        <authorList>
            <person name="He Y."/>
            <person name="Tian X."/>
        </authorList>
    </citation>
    <scope>NUCLEOTIDE SEQUENCE</scope>
    <source>
        <strain evidence="5">DSM 19957</strain>
    </source>
</reference>
<name>A0AAE9Y6P2_9ACTN</name>
<dbReference type="Gene3D" id="3.90.550.10">
    <property type="entry name" value="Spore Coat Polysaccharide Biosynthesis Protein SpsA, Chain A"/>
    <property type="match status" value="1"/>
</dbReference>
<proteinExistence type="inferred from homology"/>
<dbReference type="InterPro" id="IPR001173">
    <property type="entry name" value="Glyco_trans_2-like"/>
</dbReference>
<evidence type="ECO:0000256" key="1">
    <source>
        <dbReference type="ARBA" id="ARBA00006739"/>
    </source>
</evidence>
<evidence type="ECO:0000313" key="6">
    <source>
        <dbReference type="Proteomes" id="UP001216390"/>
    </source>
</evidence>
<keyword evidence="2" id="KW-0328">Glycosyltransferase</keyword>
<dbReference type="Proteomes" id="UP001216390">
    <property type="component" value="Chromosome"/>
</dbReference>
<comment type="similarity">
    <text evidence="1">Belongs to the glycosyltransferase 2 family.</text>
</comment>
<protein>
    <submittedName>
        <fullName evidence="5">Polyprenol monophosphomannose synthase</fullName>
    </submittedName>
</protein>
<feature type="domain" description="Glycosyltransferase 2-like" evidence="4">
    <location>
        <begin position="5"/>
        <end position="169"/>
    </location>
</feature>
<dbReference type="EMBL" id="CP116942">
    <property type="protein sequence ID" value="WCO65249.1"/>
    <property type="molecule type" value="Genomic_DNA"/>
</dbReference>
<dbReference type="Pfam" id="PF00535">
    <property type="entry name" value="Glycos_transf_2"/>
    <property type="match status" value="1"/>
</dbReference>
<accession>A0AAE9Y6P2</accession>
<keyword evidence="3" id="KW-0808">Transferase</keyword>
<evidence type="ECO:0000259" key="4">
    <source>
        <dbReference type="Pfam" id="PF00535"/>
    </source>
</evidence>
<dbReference type="RefSeq" id="WP_272734774.1">
    <property type="nucleotide sequence ID" value="NZ_CP116942.1"/>
</dbReference>
<keyword evidence="6" id="KW-1185">Reference proteome</keyword>
<gene>
    <name evidence="5" type="ORF">PO878_12140</name>
</gene>
<dbReference type="GO" id="GO:0009247">
    <property type="term" value="P:glycolipid biosynthetic process"/>
    <property type="evidence" value="ECO:0007669"/>
    <property type="project" value="TreeGrafter"/>
</dbReference>
<evidence type="ECO:0000313" key="5">
    <source>
        <dbReference type="EMBL" id="WCO65249.1"/>
    </source>
</evidence>
<dbReference type="KEGG" id="ima:PO878_12140"/>
<sequence length="250" mass="26774">MSVLVVIPTYDEAENVADVVGRVRASVPEAHVLVVDDNSPDGTADLAEAVGAELGQVDVLRRPEKGGLGPAYRAGFAWGLARGFDVLVEMDADLSHDPAALPDLLAAVEGGADLAIGSRYVPGGQVPGWPRHRLAISRVGNSYASLALGIDLRDATGGYRAYTADALRSLDLDQITTYGYGFQVEMAYSLVRSGHRVVEVPITFRDRIRGTSKMSLAIVGEALRLVTWWGFRDRVLRRGREASASRAAGE</sequence>
<dbReference type="PANTHER" id="PTHR43398:SF1">
    <property type="entry name" value="DOLICHOL-PHOSPHATE MANNOSYLTRANSFERASE SUBUNIT 1"/>
    <property type="match status" value="1"/>
</dbReference>
<dbReference type="GO" id="GO:0004582">
    <property type="term" value="F:dolichyl-phosphate beta-D-mannosyltransferase activity"/>
    <property type="evidence" value="ECO:0007669"/>
    <property type="project" value="InterPro"/>
</dbReference>
<dbReference type="InterPro" id="IPR029044">
    <property type="entry name" value="Nucleotide-diphossugar_trans"/>
</dbReference>
<organism evidence="5 6">
    <name type="scientific">Iamia majanohamensis</name>
    <dbReference type="NCBI Taxonomy" id="467976"/>
    <lineage>
        <taxon>Bacteria</taxon>
        <taxon>Bacillati</taxon>
        <taxon>Actinomycetota</taxon>
        <taxon>Acidimicrobiia</taxon>
        <taxon>Acidimicrobiales</taxon>
        <taxon>Iamiaceae</taxon>
        <taxon>Iamia</taxon>
    </lineage>
</organism>
<dbReference type="PANTHER" id="PTHR43398">
    <property type="entry name" value="DOLICHOL-PHOSPHATE MANNOSYLTRANSFERASE SUBUNIT 1"/>
    <property type="match status" value="1"/>
</dbReference>
<dbReference type="GO" id="GO:0016020">
    <property type="term" value="C:membrane"/>
    <property type="evidence" value="ECO:0007669"/>
    <property type="project" value="GOC"/>
</dbReference>
<dbReference type="InterPro" id="IPR039528">
    <property type="entry name" value="DPM1-like"/>
</dbReference>
<evidence type="ECO:0000256" key="2">
    <source>
        <dbReference type="ARBA" id="ARBA00022676"/>
    </source>
</evidence>
<evidence type="ECO:0000256" key="3">
    <source>
        <dbReference type="ARBA" id="ARBA00022679"/>
    </source>
</evidence>
<dbReference type="FunFam" id="3.90.550.10:FF:000122">
    <property type="entry name" value="Dolichol-phosphate mannosyltransferase subunit 1"/>
    <property type="match status" value="1"/>
</dbReference>
<dbReference type="AlphaFoldDB" id="A0AAE9Y6P2"/>